<organism evidence="1 2">
    <name type="scientific">Ajellomyces capsulatus</name>
    <name type="common">Darling's disease fungus</name>
    <name type="synonym">Histoplasma capsulatum</name>
    <dbReference type="NCBI Taxonomy" id="5037"/>
    <lineage>
        <taxon>Eukaryota</taxon>
        <taxon>Fungi</taxon>
        <taxon>Dikarya</taxon>
        <taxon>Ascomycota</taxon>
        <taxon>Pezizomycotina</taxon>
        <taxon>Eurotiomycetes</taxon>
        <taxon>Eurotiomycetidae</taxon>
        <taxon>Onygenales</taxon>
        <taxon>Ajellomycetaceae</taxon>
        <taxon>Histoplasma</taxon>
    </lineage>
</organism>
<dbReference type="VEuPathDB" id="FungiDB:I7I51_03560"/>
<evidence type="ECO:0000313" key="1">
    <source>
        <dbReference type="EMBL" id="QSS61386.1"/>
    </source>
</evidence>
<reference evidence="1" key="1">
    <citation type="submission" date="2021-01" db="EMBL/GenBank/DDBJ databases">
        <title>Chromosome-level genome assembly of a human fungal pathogen reveals clustering of transcriptionally co-regulated genes.</title>
        <authorList>
            <person name="Voorhies M."/>
            <person name="Cohen S."/>
            <person name="Shea T.P."/>
            <person name="Petrus S."/>
            <person name="Munoz J.F."/>
            <person name="Poplawski S."/>
            <person name="Goldman W.E."/>
            <person name="Michael T."/>
            <person name="Cuomo C.A."/>
            <person name="Sil A."/>
            <person name="Beyhan S."/>
        </authorList>
    </citation>
    <scope>NUCLEOTIDE SEQUENCE</scope>
    <source>
        <strain evidence="1">WU24</strain>
    </source>
</reference>
<accession>A0A8A1M4D9</accession>
<dbReference type="AlphaFoldDB" id="A0A8A1M4D9"/>
<proteinExistence type="predicted"/>
<dbReference type="Proteomes" id="UP000663671">
    <property type="component" value="Chromosome 5"/>
</dbReference>
<gene>
    <name evidence="1" type="ORF">I7I51_03560</name>
</gene>
<evidence type="ECO:0000313" key="2">
    <source>
        <dbReference type="Proteomes" id="UP000663671"/>
    </source>
</evidence>
<dbReference type="EMBL" id="CP069111">
    <property type="protein sequence ID" value="QSS61386.1"/>
    <property type="molecule type" value="Genomic_DNA"/>
</dbReference>
<feature type="non-terminal residue" evidence="1">
    <location>
        <position position="120"/>
    </location>
</feature>
<protein>
    <submittedName>
        <fullName evidence="1">Uncharacterized protein</fullName>
    </submittedName>
</protein>
<sequence length="120" mass="13465">MSSVSIQQQGPDFKGRLITQFHLYPLYASEPKWNQSSTDEFIPLDPLVQTLAGCHSPHLPLLFLAGLHESIALWLRSTLWLGQFLSTTARIAVPESFECHDGWMPLVEVSDEQSDTVLVT</sequence>
<name>A0A8A1M4D9_AJECA</name>